<evidence type="ECO:0000313" key="6">
    <source>
        <dbReference type="Proteomes" id="UP000280036"/>
    </source>
</evidence>
<dbReference type="GO" id="GO:0052689">
    <property type="term" value="F:carboxylic ester hydrolase activity"/>
    <property type="evidence" value="ECO:0007669"/>
    <property type="project" value="UniProtKB-KW"/>
</dbReference>
<dbReference type="Proteomes" id="UP001058569">
    <property type="component" value="Chromosome"/>
</dbReference>
<evidence type="ECO:0000313" key="4">
    <source>
        <dbReference type="EMBL" id="UUD35170.1"/>
    </source>
</evidence>
<dbReference type="PANTHER" id="PTHR43798">
    <property type="entry name" value="MONOACYLGLYCEROL LIPASE"/>
    <property type="match status" value="1"/>
</dbReference>
<dbReference type="Pfam" id="PF00561">
    <property type="entry name" value="Abhydrolase_1"/>
    <property type="match status" value="1"/>
</dbReference>
<dbReference type="EMBL" id="CP101806">
    <property type="protein sequence ID" value="UUD35170.1"/>
    <property type="molecule type" value="Genomic_DNA"/>
</dbReference>
<dbReference type="GO" id="GO:0016020">
    <property type="term" value="C:membrane"/>
    <property type="evidence" value="ECO:0007669"/>
    <property type="project" value="TreeGrafter"/>
</dbReference>
<name>A0A3P8L783_9BACT</name>
<feature type="domain" description="AB hydrolase-1" evidence="3">
    <location>
        <begin position="30"/>
        <end position="265"/>
    </location>
</feature>
<dbReference type="InterPro" id="IPR029058">
    <property type="entry name" value="AB_hydrolase_fold"/>
</dbReference>
<keyword evidence="2" id="KW-0719">Serine esterase</keyword>
<dbReference type="SUPFAM" id="SSF53474">
    <property type="entry name" value="alpha/beta-Hydrolases"/>
    <property type="match status" value="1"/>
</dbReference>
<keyword evidence="4" id="KW-0378">Hydrolase</keyword>
<reference evidence="4" key="2">
    <citation type="submission" date="2022-07" db="EMBL/GenBank/DDBJ databases">
        <title>Complete genome of Mycoplasma caviae type strain G122.</title>
        <authorList>
            <person name="Spergser J."/>
        </authorList>
    </citation>
    <scope>NUCLEOTIDE SEQUENCE</scope>
    <source>
        <strain evidence="4">G122</strain>
    </source>
</reference>
<reference evidence="5 6" key="1">
    <citation type="submission" date="2018-12" db="EMBL/GenBank/DDBJ databases">
        <authorList>
            <consortium name="Pathogen Informatics"/>
        </authorList>
    </citation>
    <scope>NUCLEOTIDE SEQUENCE [LARGE SCALE GENOMIC DNA]</scope>
    <source>
        <strain evidence="5 6">NCTC10126</strain>
    </source>
</reference>
<accession>A0A3P8L783</accession>
<comment type="similarity">
    <text evidence="1">Belongs to the lipase/esterase LIP3/BchO family.</text>
</comment>
<evidence type="ECO:0000256" key="1">
    <source>
        <dbReference type="ARBA" id="ARBA00006989"/>
    </source>
</evidence>
<keyword evidence="7" id="KW-1185">Reference proteome</keyword>
<evidence type="ECO:0000256" key="2">
    <source>
        <dbReference type="ARBA" id="ARBA00022487"/>
    </source>
</evidence>
<dbReference type="Proteomes" id="UP000280036">
    <property type="component" value="Unassembled WGS sequence"/>
</dbReference>
<dbReference type="OrthoDB" id="397642at2"/>
<dbReference type="AlphaFoldDB" id="A0A3P8L783"/>
<evidence type="ECO:0000313" key="5">
    <source>
        <dbReference type="EMBL" id="VDR42025.1"/>
    </source>
</evidence>
<dbReference type="InterPro" id="IPR000073">
    <property type="entry name" value="AB_hydrolase_1"/>
</dbReference>
<organism evidence="5 6">
    <name type="scientific">Mycoplasmopsis caviae</name>
    <dbReference type="NCBI Taxonomy" id="55603"/>
    <lineage>
        <taxon>Bacteria</taxon>
        <taxon>Bacillati</taxon>
        <taxon>Mycoplasmatota</taxon>
        <taxon>Mycoplasmoidales</taxon>
        <taxon>Metamycoplasmataceae</taxon>
        <taxon>Mycoplasmopsis</taxon>
    </lineage>
</organism>
<gene>
    <name evidence="5" type="ORF">NCTC10126_00521</name>
    <name evidence="4" type="ORF">NPA07_05195</name>
</gene>
<evidence type="ECO:0000259" key="3">
    <source>
        <dbReference type="Pfam" id="PF00561"/>
    </source>
</evidence>
<proteinExistence type="inferred from homology"/>
<protein>
    <submittedName>
        <fullName evidence="4">Alpha/beta hydrolase</fullName>
    </submittedName>
    <submittedName>
        <fullName evidence="5">Esterase/lipase</fullName>
    </submittedName>
</protein>
<dbReference type="Gene3D" id="3.40.50.1820">
    <property type="entry name" value="alpha/beta hydrolase"/>
    <property type="match status" value="1"/>
</dbReference>
<dbReference type="RefSeq" id="WP_126118259.1">
    <property type="nucleotide sequence ID" value="NZ_CP101806.1"/>
</dbReference>
<dbReference type="EMBL" id="UZVY01000001">
    <property type="protein sequence ID" value="VDR42025.1"/>
    <property type="molecule type" value="Genomic_DNA"/>
</dbReference>
<dbReference type="PANTHER" id="PTHR43798:SF33">
    <property type="entry name" value="HYDROLASE, PUTATIVE (AFU_ORTHOLOGUE AFUA_2G14860)-RELATED"/>
    <property type="match status" value="1"/>
</dbReference>
<evidence type="ECO:0000313" key="7">
    <source>
        <dbReference type="Proteomes" id="UP001058569"/>
    </source>
</evidence>
<dbReference type="InterPro" id="IPR050266">
    <property type="entry name" value="AB_hydrolase_sf"/>
</dbReference>
<sequence length="286" mass="33609">MHKRDYIELLGENIYYEALEVAKKKKPISILFVHGFNSSSAIIKKMIEHVETLYEQKQRHNFNIFALDLPGCGKSSNNNEISLEFYGKIVSEFIKKFLSNHKVILLSHSMGSVPCLYAKKENKNVIDLIMTAPLNYALVDDENRYAQLKKWLVPSNVEDAKEAFLSLFYKPSNQHIMYVDRLAPMVVNNYQRDIKKFDNLLNNQILNREYLLNVVKPLFMNDDEYAIIYSRDDKYLMVEQIKMIERDKDVKTYLLTECGHATFSDKWKEVYNIVIQRINELENEAK</sequence>